<reference evidence="3" key="1">
    <citation type="journal article" date="2020" name="mSystems">
        <title>Genome- and Community-Level Interaction Insights into Carbon Utilization and Element Cycling Functions of Hydrothermarchaeota in Hydrothermal Sediment.</title>
        <authorList>
            <person name="Zhou Z."/>
            <person name="Liu Y."/>
            <person name="Xu W."/>
            <person name="Pan J."/>
            <person name="Luo Z.H."/>
            <person name="Li M."/>
        </authorList>
    </citation>
    <scope>NUCLEOTIDE SEQUENCE [LARGE SCALE GENOMIC DNA]</scope>
    <source>
        <strain evidence="3">SpSt-655</strain>
    </source>
</reference>
<evidence type="ECO:0000313" key="3">
    <source>
        <dbReference type="EMBL" id="HGQ55380.1"/>
    </source>
</evidence>
<gene>
    <name evidence="3" type="ORF">ENU28_02815</name>
</gene>
<protein>
    <submittedName>
        <fullName evidence="3">NAD(P)-dependent oxidoreductase</fullName>
    </submittedName>
</protein>
<proteinExistence type="inferred from homology"/>
<accession>A0A7V4CHZ2</accession>
<dbReference type="InterPro" id="IPR001509">
    <property type="entry name" value="Epimerase_deHydtase"/>
</dbReference>
<dbReference type="PANTHER" id="PTHR43000">
    <property type="entry name" value="DTDP-D-GLUCOSE 4,6-DEHYDRATASE-RELATED"/>
    <property type="match status" value="1"/>
</dbReference>
<sequence length="312" mass="35875">MMNYKKVFITGATGFIGSHICESLVKEGYEVSVIVRKTSNLSFIKDLNIKIYYGDLLDKESLKEPIKEVNYVIHCAGQILGKKEYYYQVNYLGTKNLIDNILELKPPLKLFIHLSTIAACGPGENIKEDKELCPLSDYGKTKLLSENLLLEYANKIPLIILRLSAIYGPRDKETLKYFKILKKKIGLVFGGSFSLCYVKDLTHLITSILKNNKEIKSGEIFNIADGNCYNFKDIVDVYEKITNDKVLKIYLPNFLVFLIGYLWQRDKIKDLTAKCYLVDIEKAKNLLGFNPKYSLIEGLKETLDWYKNNNWL</sequence>
<dbReference type="Gene3D" id="3.40.50.720">
    <property type="entry name" value="NAD(P)-binding Rossmann-like Domain"/>
    <property type="match status" value="1"/>
</dbReference>
<comment type="caution">
    <text evidence="3">The sequence shown here is derived from an EMBL/GenBank/DDBJ whole genome shotgun (WGS) entry which is preliminary data.</text>
</comment>
<dbReference type="InterPro" id="IPR036291">
    <property type="entry name" value="NAD(P)-bd_dom_sf"/>
</dbReference>
<dbReference type="SUPFAM" id="SSF51735">
    <property type="entry name" value="NAD(P)-binding Rossmann-fold domains"/>
    <property type="match status" value="1"/>
</dbReference>
<dbReference type="Pfam" id="PF01370">
    <property type="entry name" value="Epimerase"/>
    <property type="match status" value="1"/>
</dbReference>
<name>A0A7V4CHZ2_UNCW3</name>
<evidence type="ECO:0000256" key="1">
    <source>
        <dbReference type="ARBA" id="ARBA00007637"/>
    </source>
</evidence>
<dbReference type="EMBL" id="DTBX01000098">
    <property type="protein sequence ID" value="HGQ55380.1"/>
    <property type="molecule type" value="Genomic_DNA"/>
</dbReference>
<organism evidence="3">
    <name type="scientific">candidate division WOR-3 bacterium</name>
    <dbReference type="NCBI Taxonomy" id="2052148"/>
    <lineage>
        <taxon>Bacteria</taxon>
        <taxon>Bacteria division WOR-3</taxon>
    </lineage>
</organism>
<comment type="similarity">
    <text evidence="1">Belongs to the NAD(P)-dependent epimerase/dehydratase family.</text>
</comment>
<dbReference type="AlphaFoldDB" id="A0A7V4CHZ2"/>
<feature type="domain" description="NAD-dependent epimerase/dehydratase" evidence="2">
    <location>
        <begin position="7"/>
        <end position="224"/>
    </location>
</feature>
<evidence type="ECO:0000259" key="2">
    <source>
        <dbReference type="Pfam" id="PF01370"/>
    </source>
</evidence>